<sequence length="112" mass="12638">MYAVTASQMDMFLTEDNPARQQAEKLQRKSFFLQEGVLIKIVYLGIPIVPPVMSYSSGTQNEKMETVGSETEAYAMADKIAIAKDIQLPKYFQAQEAIAYGTADKIVWSRYE</sequence>
<keyword evidence="2" id="KW-1185">Reference proteome</keyword>
<organism evidence="1 2">
    <name type="scientific">Ensete ventricosum</name>
    <name type="common">Abyssinian banana</name>
    <name type="synonym">Musa ensete</name>
    <dbReference type="NCBI Taxonomy" id="4639"/>
    <lineage>
        <taxon>Eukaryota</taxon>
        <taxon>Viridiplantae</taxon>
        <taxon>Streptophyta</taxon>
        <taxon>Embryophyta</taxon>
        <taxon>Tracheophyta</taxon>
        <taxon>Spermatophyta</taxon>
        <taxon>Magnoliopsida</taxon>
        <taxon>Liliopsida</taxon>
        <taxon>Zingiberales</taxon>
        <taxon>Musaceae</taxon>
        <taxon>Ensete</taxon>
    </lineage>
</organism>
<evidence type="ECO:0000313" key="1">
    <source>
        <dbReference type="EMBL" id="KAJ8497969.1"/>
    </source>
</evidence>
<comment type="caution">
    <text evidence="1">The sequence shown here is derived from an EMBL/GenBank/DDBJ whole genome shotgun (WGS) entry which is preliminary data.</text>
</comment>
<dbReference type="EMBL" id="JAQQAF010000003">
    <property type="protein sequence ID" value="KAJ8497969.1"/>
    <property type="molecule type" value="Genomic_DNA"/>
</dbReference>
<dbReference type="Proteomes" id="UP001222027">
    <property type="component" value="Unassembled WGS sequence"/>
</dbReference>
<protein>
    <recommendedName>
        <fullName evidence="3">ATP-dependent Clp protease proteolytic subunit</fullName>
    </recommendedName>
</protein>
<evidence type="ECO:0000313" key="2">
    <source>
        <dbReference type="Proteomes" id="UP001222027"/>
    </source>
</evidence>
<gene>
    <name evidence="1" type="ORF">OPV22_008521</name>
</gene>
<proteinExistence type="predicted"/>
<name>A0AAV8REX4_ENSVE</name>
<evidence type="ECO:0008006" key="3">
    <source>
        <dbReference type="Google" id="ProtNLM"/>
    </source>
</evidence>
<reference evidence="1 2" key="1">
    <citation type="submission" date="2022-12" db="EMBL/GenBank/DDBJ databases">
        <title>Chromosome-scale assembly of the Ensete ventricosum genome.</title>
        <authorList>
            <person name="Dussert Y."/>
            <person name="Stocks J."/>
            <person name="Wendawek A."/>
            <person name="Woldeyes F."/>
            <person name="Nichols R.A."/>
            <person name="Borrell J.S."/>
        </authorList>
    </citation>
    <scope>NUCLEOTIDE SEQUENCE [LARGE SCALE GENOMIC DNA]</scope>
    <source>
        <strain evidence="2">cv. Maze</strain>
        <tissue evidence="1">Seeds</tissue>
    </source>
</reference>
<dbReference type="AlphaFoldDB" id="A0AAV8REX4"/>
<accession>A0AAV8REX4</accession>